<organism evidence="15 16">
    <name type="scientific">Lactuca virosa</name>
    <dbReference type="NCBI Taxonomy" id="75947"/>
    <lineage>
        <taxon>Eukaryota</taxon>
        <taxon>Viridiplantae</taxon>
        <taxon>Streptophyta</taxon>
        <taxon>Embryophyta</taxon>
        <taxon>Tracheophyta</taxon>
        <taxon>Spermatophyta</taxon>
        <taxon>Magnoliopsida</taxon>
        <taxon>eudicotyledons</taxon>
        <taxon>Gunneridae</taxon>
        <taxon>Pentapetalae</taxon>
        <taxon>asterids</taxon>
        <taxon>campanulids</taxon>
        <taxon>Asterales</taxon>
        <taxon>Asteraceae</taxon>
        <taxon>Cichorioideae</taxon>
        <taxon>Cichorieae</taxon>
        <taxon>Lactucinae</taxon>
        <taxon>Lactuca</taxon>
    </lineage>
</organism>
<dbReference type="InterPro" id="IPR001245">
    <property type="entry name" value="Ser-Thr/Tyr_kinase_cat_dom"/>
</dbReference>
<evidence type="ECO:0000256" key="2">
    <source>
        <dbReference type="ARBA" id="ARBA00022527"/>
    </source>
</evidence>
<evidence type="ECO:0000256" key="11">
    <source>
        <dbReference type="PROSITE-ProRule" id="PRU10141"/>
    </source>
</evidence>
<gene>
    <name evidence="15" type="ORF">LVIROSA_LOCUS8805</name>
</gene>
<reference evidence="15 16" key="1">
    <citation type="submission" date="2022-01" db="EMBL/GenBank/DDBJ databases">
        <authorList>
            <person name="Xiong W."/>
            <person name="Schranz E."/>
        </authorList>
    </citation>
    <scope>NUCLEOTIDE SEQUENCE [LARGE SCALE GENOMIC DNA]</scope>
</reference>
<evidence type="ECO:0000256" key="1">
    <source>
        <dbReference type="ARBA" id="ARBA00004479"/>
    </source>
</evidence>
<evidence type="ECO:0000256" key="10">
    <source>
        <dbReference type="ARBA" id="ARBA00023180"/>
    </source>
</evidence>
<dbReference type="InterPro" id="IPR017441">
    <property type="entry name" value="Protein_kinase_ATP_BS"/>
</dbReference>
<dbReference type="GO" id="GO:0004674">
    <property type="term" value="F:protein serine/threonine kinase activity"/>
    <property type="evidence" value="ECO:0007669"/>
    <property type="project" value="UniProtKB-KW"/>
</dbReference>
<dbReference type="PANTHER" id="PTHR27009">
    <property type="entry name" value="RUST RESISTANCE KINASE LR10-RELATED"/>
    <property type="match status" value="1"/>
</dbReference>
<dbReference type="EMBL" id="CAKMRJ010001112">
    <property type="protein sequence ID" value="CAH1421399.1"/>
    <property type="molecule type" value="Genomic_DNA"/>
</dbReference>
<dbReference type="SUPFAM" id="SSF56112">
    <property type="entry name" value="Protein kinase-like (PK-like)"/>
    <property type="match status" value="1"/>
</dbReference>
<keyword evidence="10" id="KW-0325">Glycoprotein</keyword>
<feature type="domain" description="Protein kinase" evidence="14">
    <location>
        <begin position="155"/>
        <end position="393"/>
    </location>
</feature>
<dbReference type="InterPro" id="IPR045874">
    <property type="entry name" value="LRK10/LRL21-25-like"/>
</dbReference>
<evidence type="ECO:0000313" key="15">
    <source>
        <dbReference type="EMBL" id="CAH1421399.1"/>
    </source>
</evidence>
<evidence type="ECO:0000256" key="9">
    <source>
        <dbReference type="ARBA" id="ARBA00023136"/>
    </source>
</evidence>
<dbReference type="AlphaFoldDB" id="A0AAU9MBC1"/>
<feature type="transmembrane region" description="Helical" evidence="13">
    <location>
        <begin position="89"/>
        <end position="108"/>
    </location>
</feature>
<dbReference type="InterPro" id="IPR000719">
    <property type="entry name" value="Prot_kinase_dom"/>
</dbReference>
<evidence type="ECO:0000256" key="13">
    <source>
        <dbReference type="SAM" id="Phobius"/>
    </source>
</evidence>
<feature type="binding site" evidence="11">
    <location>
        <position position="183"/>
    </location>
    <ligand>
        <name>ATP</name>
        <dbReference type="ChEBI" id="CHEBI:30616"/>
    </ligand>
</feature>
<sequence>MLEHNVTPYHGYSGASWEIHIKVTTSKSRTVAPFVVTLNTNELHCFVKITFNIIILVSYGVAVDLVSPLSSLISPTVYFLYQTGPKGSALKLILGISCLILMLLMILCQKKRLWGTVGALRMGTTRNHQIEMFIRNYGTMTPKRFKYSEIKKMTNSFSEKLGQGGYGSVYKGQLPDGQLVAVKLLGKAIGAGEDFINEVASIGRTSHANIVTLLGFCFEGNKRALMYEFMPNGSLDKFLRGDGSRLDWDTLFQIAKEIARGLEYLHQHCARKKYNFNNQSMSEAYFPDCIYDKVEGGDNLGVDGVTTEEEDELARKLVMVSLWCIQSDPSDRPSISKVMEMLEGSFQSIQVPPKSFWSSPPRPSQATSPSVNLHSSTGERVLAMHAAGVDLFS</sequence>
<dbReference type="GO" id="GO:0005524">
    <property type="term" value="F:ATP binding"/>
    <property type="evidence" value="ECO:0007669"/>
    <property type="project" value="UniProtKB-UniRule"/>
</dbReference>
<dbReference type="InterPro" id="IPR011009">
    <property type="entry name" value="Kinase-like_dom_sf"/>
</dbReference>
<evidence type="ECO:0000256" key="8">
    <source>
        <dbReference type="ARBA" id="ARBA00022989"/>
    </source>
</evidence>
<feature type="transmembrane region" description="Helical" evidence="13">
    <location>
        <begin position="49"/>
        <end position="69"/>
    </location>
</feature>
<keyword evidence="5" id="KW-0732">Signal</keyword>
<feature type="region of interest" description="Disordered" evidence="12">
    <location>
        <begin position="353"/>
        <end position="373"/>
    </location>
</feature>
<dbReference type="Pfam" id="PF07714">
    <property type="entry name" value="PK_Tyr_Ser-Thr"/>
    <property type="match status" value="1"/>
</dbReference>
<keyword evidence="16" id="KW-1185">Reference proteome</keyword>
<evidence type="ECO:0000259" key="14">
    <source>
        <dbReference type="PROSITE" id="PS50011"/>
    </source>
</evidence>
<proteinExistence type="predicted"/>
<accession>A0AAU9MBC1</accession>
<dbReference type="Gene3D" id="3.30.200.20">
    <property type="entry name" value="Phosphorylase Kinase, domain 1"/>
    <property type="match status" value="1"/>
</dbReference>
<evidence type="ECO:0000256" key="4">
    <source>
        <dbReference type="ARBA" id="ARBA00022692"/>
    </source>
</evidence>
<comment type="caution">
    <text evidence="15">The sequence shown here is derived from an EMBL/GenBank/DDBJ whole genome shotgun (WGS) entry which is preliminary data.</text>
</comment>
<keyword evidence="9 13" id="KW-0472">Membrane</keyword>
<keyword evidence="6 11" id="KW-0547">Nucleotide-binding</keyword>
<keyword evidence="7 11" id="KW-0067">ATP-binding</keyword>
<keyword evidence="2" id="KW-0723">Serine/threonine-protein kinase</keyword>
<dbReference type="Gene3D" id="1.10.510.10">
    <property type="entry name" value="Transferase(Phosphotransferase) domain 1"/>
    <property type="match status" value="1"/>
</dbReference>
<keyword evidence="8 13" id="KW-1133">Transmembrane helix</keyword>
<keyword evidence="3" id="KW-0808">Transferase</keyword>
<evidence type="ECO:0000256" key="7">
    <source>
        <dbReference type="ARBA" id="ARBA00022840"/>
    </source>
</evidence>
<dbReference type="PROSITE" id="PS50011">
    <property type="entry name" value="PROTEIN_KINASE_DOM"/>
    <property type="match status" value="1"/>
</dbReference>
<keyword evidence="2" id="KW-0418">Kinase</keyword>
<protein>
    <recommendedName>
        <fullName evidence="14">Protein kinase domain-containing protein</fullName>
    </recommendedName>
</protein>
<dbReference type="FunFam" id="3.30.200.20:FF:000178">
    <property type="entry name" value="serine/threonine-protein kinase PBS1-like"/>
    <property type="match status" value="1"/>
</dbReference>
<dbReference type="GO" id="GO:0016020">
    <property type="term" value="C:membrane"/>
    <property type="evidence" value="ECO:0007669"/>
    <property type="project" value="UniProtKB-SubCell"/>
</dbReference>
<evidence type="ECO:0000256" key="12">
    <source>
        <dbReference type="SAM" id="MobiDB-lite"/>
    </source>
</evidence>
<name>A0AAU9MBC1_9ASTR</name>
<feature type="compositionally biased region" description="Polar residues" evidence="12">
    <location>
        <begin position="364"/>
        <end position="373"/>
    </location>
</feature>
<comment type="subcellular location">
    <subcellularLocation>
        <location evidence="1">Membrane</location>
        <topology evidence="1">Single-pass type I membrane protein</topology>
    </subcellularLocation>
</comment>
<evidence type="ECO:0000313" key="16">
    <source>
        <dbReference type="Proteomes" id="UP001157418"/>
    </source>
</evidence>
<dbReference type="PROSITE" id="PS00107">
    <property type="entry name" value="PROTEIN_KINASE_ATP"/>
    <property type="match status" value="1"/>
</dbReference>
<evidence type="ECO:0000256" key="3">
    <source>
        <dbReference type="ARBA" id="ARBA00022679"/>
    </source>
</evidence>
<evidence type="ECO:0000256" key="6">
    <source>
        <dbReference type="ARBA" id="ARBA00022741"/>
    </source>
</evidence>
<evidence type="ECO:0000256" key="5">
    <source>
        <dbReference type="ARBA" id="ARBA00022729"/>
    </source>
</evidence>
<dbReference type="Proteomes" id="UP001157418">
    <property type="component" value="Unassembled WGS sequence"/>
</dbReference>
<keyword evidence="4 13" id="KW-0812">Transmembrane</keyword>